<feature type="domain" description="GDP-fucose pyrophosphorylase" evidence="7">
    <location>
        <begin position="176"/>
        <end position="454"/>
    </location>
</feature>
<evidence type="ECO:0000259" key="7">
    <source>
        <dbReference type="Pfam" id="PF07959"/>
    </source>
</evidence>
<dbReference type="InterPro" id="IPR020568">
    <property type="entry name" value="Ribosomal_Su5_D2-typ_SF"/>
</dbReference>
<dbReference type="AlphaFoldDB" id="A0A8C5FQG8"/>
<proteinExistence type="inferred from homology"/>
<evidence type="ECO:0000259" key="8">
    <source>
        <dbReference type="Pfam" id="PF08544"/>
    </source>
</evidence>
<name>A0A8C5FQG8_GADMO</name>
<dbReference type="Ensembl" id="ENSGMOT00000038424.1">
    <property type="protein sequence ID" value="ENSGMOP00000053937.1"/>
    <property type="gene ID" value="ENSGMOG00000005878.2"/>
</dbReference>
<dbReference type="InterPro" id="IPR006204">
    <property type="entry name" value="GHMP_kinase_N_dom"/>
</dbReference>
<reference evidence="9" key="1">
    <citation type="submission" date="2025-08" db="UniProtKB">
        <authorList>
            <consortium name="Ensembl"/>
        </authorList>
    </citation>
    <scope>IDENTIFICATION</scope>
</reference>
<keyword evidence="2" id="KW-0547">Nucleotide-binding</keyword>
<dbReference type="GO" id="GO:0050201">
    <property type="term" value="F:fucokinase activity"/>
    <property type="evidence" value="ECO:0007669"/>
    <property type="project" value="UniProtKB-EC"/>
</dbReference>
<feature type="domain" description="GDP-fucose pyrophosphorylase" evidence="7">
    <location>
        <begin position="78"/>
        <end position="172"/>
    </location>
</feature>
<evidence type="ECO:0008006" key="11">
    <source>
        <dbReference type="Google" id="ProtNLM"/>
    </source>
</evidence>
<evidence type="ECO:0000313" key="9">
    <source>
        <dbReference type="Ensembl" id="ENSGMOP00000053937.1"/>
    </source>
</evidence>
<dbReference type="GO" id="GO:0042352">
    <property type="term" value="P:GDP-L-fucose salvage"/>
    <property type="evidence" value="ECO:0007669"/>
    <property type="project" value="UniProtKB-ARBA"/>
</dbReference>
<dbReference type="InterPro" id="IPR012887">
    <property type="entry name" value="GDP_fucose_pyrophosphorylase"/>
</dbReference>
<evidence type="ECO:0000313" key="10">
    <source>
        <dbReference type="Proteomes" id="UP000694546"/>
    </source>
</evidence>
<protein>
    <recommendedName>
        <fullName evidence="11">Fucose kinase</fullName>
    </recommendedName>
</protein>
<dbReference type="Pfam" id="PF00288">
    <property type="entry name" value="GHMP_kinases_N"/>
    <property type="match status" value="1"/>
</dbReference>
<dbReference type="InterPro" id="IPR036554">
    <property type="entry name" value="GHMP_kinase_C_sf"/>
</dbReference>
<keyword evidence="1" id="KW-0808">Transferase</keyword>
<dbReference type="Pfam" id="PF07959">
    <property type="entry name" value="Fucose_pyrophosphorylase"/>
    <property type="match status" value="2"/>
</dbReference>
<organism evidence="9 10">
    <name type="scientific">Gadus morhua</name>
    <name type="common">Atlantic cod</name>
    <dbReference type="NCBI Taxonomy" id="8049"/>
    <lineage>
        <taxon>Eukaryota</taxon>
        <taxon>Metazoa</taxon>
        <taxon>Chordata</taxon>
        <taxon>Craniata</taxon>
        <taxon>Vertebrata</taxon>
        <taxon>Euteleostomi</taxon>
        <taxon>Actinopterygii</taxon>
        <taxon>Neopterygii</taxon>
        <taxon>Teleostei</taxon>
        <taxon>Neoteleostei</taxon>
        <taxon>Acanthomorphata</taxon>
        <taxon>Zeiogadaria</taxon>
        <taxon>Gadariae</taxon>
        <taxon>Gadiformes</taxon>
        <taxon>Gadoidei</taxon>
        <taxon>Gadidae</taxon>
        <taxon>Gadus</taxon>
    </lineage>
</organism>
<dbReference type="Proteomes" id="UP000694546">
    <property type="component" value="Chromosome 9"/>
</dbReference>
<feature type="domain" description="GHMP kinase N-terminal" evidence="6">
    <location>
        <begin position="779"/>
        <end position="855"/>
    </location>
</feature>
<keyword evidence="4" id="KW-0067">ATP-binding</keyword>
<feature type="domain" description="GHMP kinase C-terminal" evidence="8">
    <location>
        <begin position="933"/>
        <end position="998"/>
    </location>
</feature>
<dbReference type="Pfam" id="PF08544">
    <property type="entry name" value="GHMP_kinases_C"/>
    <property type="match status" value="1"/>
</dbReference>
<dbReference type="PANTHER" id="PTHR32463">
    <property type="entry name" value="L-FUCOSE KINASE"/>
    <property type="match status" value="1"/>
</dbReference>
<evidence type="ECO:0000256" key="5">
    <source>
        <dbReference type="ARBA" id="ARBA00038121"/>
    </source>
</evidence>
<dbReference type="SUPFAM" id="SSF55060">
    <property type="entry name" value="GHMP Kinase, C-terminal domain"/>
    <property type="match status" value="1"/>
</dbReference>
<keyword evidence="10" id="KW-1185">Reference proteome</keyword>
<evidence type="ECO:0000256" key="1">
    <source>
        <dbReference type="ARBA" id="ARBA00022679"/>
    </source>
</evidence>
<evidence type="ECO:0000259" key="6">
    <source>
        <dbReference type="Pfam" id="PF00288"/>
    </source>
</evidence>
<dbReference type="PRINTS" id="PR00960">
    <property type="entry name" value="LMBPPROTEIN"/>
</dbReference>
<evidence type="ECO:0000256" key="3">
    <source>
        <dbReference type="ARBA" id="ARBA00022777"/>
    </source>
</evidence>
<dbReference type="InterPro" id="IPR001174">
    <property type="entry name" value="HddA/FKP"/>
</dbReference>
<dbReference type="GO" id="GO:0005524">
    <property type="term" value="F:ATP binding"/>
    <property type="evidence" value="ECO:0007669"/>
    <property type="project" value="UniProtKB-KW"/>
</dbReference>
<sequence length="1035" mass="111320">MLSGPAGFRWTVIILTCQHKDSVYAFQKELDLRQTRGSVGPGTLLLTASDPEERLGSGGATLNALLVAAEHLSARAGHTGRDYPWGGCSRAFSWLAEEAASPRLTAPVCCVDQLLDRLDTQICPGSPPGVWVCSTDMLLTPSWEGFSGVRVLALPGDPSFAAHHGVYLADQQVNKPLVSGVVFFSSSVSERLLQTHVTPPLDGCTYLGLDSGAPPLQVISLFLDVVKALCADLTLEQFVNREPEDGRTLEPPQRAALRRGRETLWHTLRGASLTMAYVPGGRYDYLSLSAKDHVTRLTRDTMGNRFILAHVQVSHTILVPGARVINSVLQGDVTVATASVVQHCHLQGPLSLPSGGLLSGLDLQASSHLRRLTLADDLIIQGHRIRLGGLQLTVFSALGARDHLELCCLQGSSETILNQDWSHFYARTGIQPEDLWAPGKPHPLLEARLFPALQARGGAVGLDQGGVAWLLGGAGSLERWRGAWRLSLRELLSLTDQEAELRWREELLFLVGRRRVIDTLTSQSDDCLLPCFRAAVLGSQQGELLKTLDSKAGAEACLGVAARALACVADVLVCMAGEGRGGLRSGPAANQAWSPALSLLEEGQVQEGVASLARERELWLHRPDLLVRAARHYEGAGQVLLRRALMSSHWSVSTGPAPVPPLDRWQEVDCPARLDLAGGWSDTPPIAFEHGGSVTNMAVRVDGQRPIGARARRIREPLLLLVSHAGGRDSEVATETVCESLEDLKDHCQPHAPGALLKAVCVCSGLVSLSSQQPLGQQLMERWGGGVELHSWSLLPHGSGLGTSSILAGALLAAVYLITGRSYSPEGLVHAVLHLEQLLTTGGGWQDQVGGLVGGVKVGRSRAALPLRVEVERLTPSQHFLEEVQRHLLLVYTGKTRLARNLLQDVVRSWYARLPSIVQNAHDLVANSEACVRAFTEGSLQGLGACLRRARQQKRQMVPGCEPSSVRLLMEALEPLALGHSLAGAGGGGFLYLLTREPLQRLAVLELLQRTPGLGDFSVHSVELDPEGLSVLSPG</sequence>
<keyword evidence="3" id="KW-0418">Kinase</keyword>
<dbReference type="Gene3D" id="3.30.230.120">
    <property type="match status" value="1"/>
</dbReference>
<comment type="similarity">
    <text evidence="5">Belongs to the GHMP kinase family.</text>
</comment>
<dbReference type="GeneTree" id="ENSGT00390000002251"/>
<gene>
    <name evidence="9" type="primary">fcsk</name>
</gene>
<dbReference type="InterPro" id="IPR052203">
    <property type="entry name" value="GHMP_Kinase-Related"/>
</dbReference>
<dbReference type="InterPro" id="IPR013750">
    <property type="entry name" value="GHMP_kinase_C_dom"/>
</dbReference>
<evidence type="ECO:0000256" key="2">
    <source>
        <dbReference type="ARBA" id="ARBA00022741"/>
    </source>
</evidence>
<reference evidence="9" key="2">
    <citation type="submission" date="2025-09" db="UniProtKB">
        <authorList>
            <consortium name="Ensembl"/>
        </authorList>
    </citation>
    <scope>IDENTIFICATION</scope>
</reference>
<evidence type="ECO:0000256" key="4">
    <source>
        <dbReference type="ARBA" id="ARBA00022840"/>
    </source>
</evidence>
<accession>A0A8C5FQG8</accession>
<dbReference type="PANTHER" id="PTHR32463:SF0">
    <property type="entry name" value="L-FUCOSE KINASE"/>
    <property type="match status" value="1"/>
</dbReference>
<dbReference type="SUPFAM" id="SSF54211">
    <property type="entry name" value="Ribosomal protein S5 domain 2-like"/>
    <property type="match status" value="1"/>
</dbReference>